<organism evidence="1 2">
    <name type="scientific">Romanomermis culicivorax</name>
    <name type="common">Nematode worm</name>
    <dbReference type="NCBI Taxonomy" id="13658"/>
    <lineage>
        <taxon>Eukaryota</taxon>
        <taxon>Metazoa</taxon>
        <taxon>Ecdysozoa</taxon>
        <taxon>Nematoda</taxon>
        <taxon>Enoplea</taxon>
        <taxon>Dorylaimia</taxon>
        <taxon>Mermithida</taxon>
        <taxon>Mermithoidea</taxon>
        <taxon>Mermithidae</taxon>
        <taxon>Romanomermis</taxon>
    </lineage>
</organism>
<evidence type="ECO:0000313" key="2">
    <source>
        <dbReference type="WBParaSite" id="nRc.2.0.1.t01010-RA"/>
    </source>
</evidence>
<dbReference type="Proteomes" id="UP000887565">
    <property type="component" value="Unplaced"/>
</dbReference>
<keyword evidence="1" id="KW-1185">Reference proteome</keyword>
<protein>
    <submittedName>
        <fullName evidence="2">Uncharacterized protein</fullName>
    </submittedName>
</protein>
<name>A0A915HHB9_ROMCU</name>
<reference evidence="2" key="1">
    <citation type="submission" date="2022-11" db="UniProtKB">
        <authorList>
            <consortium name="WormBaseParasite"/>
        </authorList>
    </citation>
    <scope>IDENTIFICATION</scope>
</reference>
<accession>A0A915HHB9</accession>
<evidence type="ECO:0000313" key="1">
    <source>
        <dbReference type="Proteomes" id="UP000887565"/>
    </source>
</evidence>
<dbReference type="AlphaFoldDB" id="A0A915HHB9"/>
<sequence>RLVPFVAVEENSVVPADRNSGAVDRHQICIAVQPEICRERRQHSTTEAVWQIANNLGAPKRRLCWQLTSEKKCRRR</sequence>
<proteinExistence type="predicted"/>
<dbReference type="WBParaSite" id="nRc.2.0.1.t01010-RA">
    <property type="protein sequence ID" value="nRc.2.0.1.t01010-RA"/>
    <property type="gene ID" value="nRc.2.0.1.g01010"/>
</dbReference>